<dbReference type="NCBIfam" id="NF004479">
    <property type="entry name" value="PRK05815.1-4"/>
    <property type="match status" value="1"/>
</dbReference>
<dbReference type="Pfam" id="PF00119">
    <property type="entry name" value="ATP-synt_A"/>
    <property type="match status" value="1"/>
</dbReference>
<dbReference type="CDD" id="cd00310">
    <property type="entry name" value="ATP-synt_Fo_a_6"/>
    <property type="match status" value="1"/>
</dbReference>
<dbReference type="HAMAP" id="MF_01393">
    <property type="entry name" value="ATP_synth_a_bact"/>
    <property type="match status" value="1"/>
</dbReference>
<dbReference type="FunFam" id="1.20.120.220:FF:000005">
    <property type="entry name" value="ATP synthase subunit a"/>
    <property type="match status" value="1"/>
</dbReference>
<evidence type="ECO:0000256" key="13">
    <source>
        <dbReference type="RuleBase" id="RU000483"/>
    </source>
</evidence>
<dbReference type="RefSeq" id="WP_111716687.1">
    <property type="nucleotide sequence ID" value="NZ_CP073819.1"/>
</dbReference>
<dbReference type="GO" id="GO:0045259">
    <property type="term" value="C:proton-transporting ATP synthase complex"/>
    <property type="evidence" value="ECO:0007669"/>
    <property type="project" value="UniProtKB-KW"/>
</dbReference>
<keyword evidence="6 12" id="KW-0812">Transmembrane</keyword>
<dbReference type="GO" id="GO:0042777">
    <property type="term" value="P:proton motive force-driven plasma membrane ATP synthesis"/>
    <property type="evidence" value="ECO:0007669"/>
    <property type="project" value="TreeGrafter"/>
</dbReference>
<comment type="subcellular location">
    <subcellularLocation>
        <location evidence="12 13">Cell membrane</location>
        <topology evidence="12 13">Multi-pass membrane protein</topology>
    </subcellularLocation>
    <subcellularLocation>
        <location evidence="1">Membrane</location>
        <topology evidence="1">Multi-pass membrane protein</topology>
    </subcellularLocation>
</comment>
<evidence type="ECO:0000256" key="2">
    <source>
        <dbReference type="ARBA" id="ARBA00006810"/>
    </source>
</evidence>
<evidence type="ECO:0000256" key="12">
    <source>
        <dbReference type="HAMAP-Rule" id="MF_01393"/>
    </source>
</evidence>
<evidence type="ECO:0000256" key="6">
    <source>
        <dbReference type="ARBA" id="ARBA00022692"/>
    </source>
</evidence>
<feature type="transmembrane region" description="Helical" evidence="12">
    <location>
        <begin position="215"/>
        <end position="233"/>
    </location>
</feature>
<name>A0A327ZPQ9_9STAP</name>
<feature type="transmembrane region" description="Helical" evidence="12">
    <location>
        <begin position="79"/>
        <end position="98"/>
    </location>
</feature>
<dbReference type="PANTHER" id="PTHR42823">
    <property type="entry name" value="ATP SYNTHASE SUBUNIT A, CHLOROPLASTIC"/>
    <property type="match status" value="1"/>
</dbReference>
<dbReference type="GO" id="GO:0005886">
    <property type="term" value="C:plasma membrane"/>
    <property type="evidence" value="ECO:0007669"/>
    <property type="project" value="UniProtKB-SubCell"/>
</dbReference>
<dbReference type="InterPro" id="IPR045082">
    <property type="entry name" value="ATP_syn_F0_a_bact/chloroplast"/>
</dbReference>
<dbReference type="EMBL" id="PZJH01000005">
    <property type="protein sequence ID" value="RAK44156.1"/>
    <property type="molecule type" value="Genomic_DNA"/>
</dbReference>
<gene>
    <name evidence="12" type="primary">atpB</name>
    <name evidence="14" type="ORF">BHU61_10295</name>
</gene>
<evidence type="ECO:0000256" key="1">
    <source>
        <dbReference type="ARBA" id="ARBA00004141"/>
    </source>
</evidence>
<keyword evidence="4 12" id="KW-1003">Cell membrane</keyword>
<evidence type="ECO:0000256" key="7">
    <source>
        <dbReference type="ARBA" id="ARBA00022781"/>
    </source>
</evidence>
<keyword evidence="8 12" id="KW-1133">Transmembrane helix</keyword>
<feature type="transmembrane region" description="Helical" evidence="12">
    <location>
        <begin position="17"/>
        <end position="42"/>
    </location>
</feature>
<evidence type="ECO:0000256" key="10">
    <source>
        <dbReference type="ARBA" id="ARBA00023136"/>
    </source>
</evidence>
<keyword evidence="5 12" id="KW-0138">CF(0)</keyword>
<dbReference type="PANTHER" id="PTHR42823:SF3">
    <property type="entry name" value="ATP SYNTHASE SUBUNIT A, CHLOROPLASTIC"/>
    <property type="match status" value="1"/>
</dbReference>
<evidence type="ECO:0000313" key="14">
    <source>
        <dbReference type="EMBL" id="RAK44156.1"/>
    </source>
</evidence>
<accession>A0A327ZPQ9</accession>
<dbReference type="InterPro" id="IPR023011">
    <property type="entry name" value="ATP_synth_F0_asu_AS"/>
</dbReference>
<dbReference type="InterPro" id="IPR000568">
    <property type="entry name" value="ATP_synth_F0_asu"/>
</dbReference>
<dbReference type="PROSITE" id="PS00449">
    <property type="entry name" value="ATPASE_A"/>
    <property type="match status" value="1"/>
</dbReference>
<comment type="similarity">
    <text evidence="2 12 13">Belongs to the ATPase A chain family.</text>
</comment>
<dbReference type="NCBIfam" id="TIGR01131">
    <property type="entry name" value="ATP_synt_6_or_A"/>
    <property type="match status" value="1"/>
</dbReference>
<keyword evidence="3 12" id="KW-0813">Transport</keyword>
<evidence type="ECO:0000256" key="5">
    <source>
        <dbReference type="ARBA" id="ARBA00022547"/>
    </source>
</evidence>
<comment type="caution">
    <text evidence="14">The sequence shown here is derived from an EMBL/GenBank/DDBJ whole genome shotgun (WGS) entry which is preliminary data.</text>
</comment>
<evidence type="ECO:0000256" key="9">
    <source>
        <dbReference type="ARBA" id="ARBA00023065"/>
    </source>
</evidence>
<dbReference type="PRINTS" id="PR00123">
    <property type="entry name" value="ATPASEA"/>
</dbReference>
<reference evidence="14 15" key="1">
    <citation type="journal article" date="2018" name="Front. Microbiol.">
        <title>Description and Comparative Genomics of Macrococcus caseolyticus subsp. hominis subsp. nov., Macrococcus goetzii sp. nov., Macrococcus epidermidis sp. nov., and Macrococcus bohemicus sp. nov., Novel Macrococci From Human Clinical Material With Virulence Potential and Suspected Uptake of Foreign DNA by Natural Transformation.</title>
        <authorList>
            <person name="Maslanova I."/>
            <person name="Wertheimer Z."/>
            <person name="Sedlacek I."/>
            <person name="Svec P."/>
            <person name="Indrakova A."/>
            <person name="Kovarovic V."/>
            <person name="Schumann P."/>
            <person name="Sproer C."/>
            <person name="Kralova S."/>
            <person name="Sedo O."/>
            <person name="Kristofova L."/>
            <person name="Vrbovska V."/>
            <person name="Fuzik T."/>
            <person name="Petras P."/>
            <person name="Zdrahal Z."/>
            <person name="Ruzickova V."/>
            <person name="Doskar J."/>
            <person name="Pantucek R."/>
        </authorList>
    </citation>
    <scope>NUCLEOTIDE SEQUENCE [LARGE SCALE GENOMIC DNA]</scope>
    <source>
        <strain evidence="14 15">01/688</strain>
    </source>
</reference>
<dbReference type="SUPFAM" id="SSF81336">
    <property type="entry name" value="F1F0 ATP synthase subunit A"/>
    <property type="match status" value="1"/>
</dbReference>
<dbReference type="AlphaFoldDB" id="A0A327ZPQ9"/>
<keyword evidence="10 12" id="KW-0472">Membrane</keyword>
<dbReference type="Proteomes" id="UP000249808">
    <property type="component" value="Unassembled WGS sequence"/>
</dbReference>
<keyword evidence="11 12" id="KW-0066">ATP synthesis</keyword>
<proteinExistence type="inferred from homology"/>
<dbReference type="Gene3D" id="1.20.120.220">
    <property type="entry name" value="ATP synthase, F0 complex, subunit A"/>
    <property type="match status" value="1"/>
</dbReference>
<keyword evidence="9 12" id="KW-0406">Ion transport</keyword>
<evidence type="ECO:0000256" key="4">
    <source>
        <dbReference type="ARBA" id="ARBA00022475"/>
    </source>
</evidence>
<protein>
    <recommendedName>
        <fullName evidence="12 13">ATP synthase subunit a</fullName>
    </recommendedName>
    <alternativeName>
        <fullName evidence="12">ATP synthase F0 sector subunit a</fullName>
    </alternativeName>
    <alternativeName>
        <fullName evidence="12">F-ATPase subunit 6</fullName>
    </alternativeName>
</protein>
<dbReference type="GO" id="GO:0046933">
    <property type="term" value="F:proton-transporting ATP synthase activity, rotational mechanism"/>
    <property type="evidence" value="ECO:0007669"/>
    <property type="project" value="UniProtKB-UniRule"/>
</dbReference>
<evidence type="ECO:0000256" key="8">
    <source>
        <dbReference type="ARBA" id="ARBA00022989"/>
    </source>
</evidence>
<evidence type="ECO:0000313" key="15">
    <source>
        <dbReference type="Proteomes" id="UP000249808"/>
    </source>
</evidence>
<dbReference type="InterPro" id="IPR035908">
    <property type="entry name" value="F0_ATP_A_sf"/>
</dbReference>
<feature type="transmembrane region" description="Helical" evidence="12">
    <location>
        <begin position="183"/>
        <end position="209"/>
    </location>
</feature>
<evidence type="ECO:0000256" key="3">
    <source>
        <dbReference type="ARBA" id="ARBA00022448"/>
    </source>
</evidence>
<evidence type="ECO:0000256" key="11">
    <source>
        <dbReference type="ARBA" id="ARBA00023310"/>
    </source>
</evidence>
<feature type="transmembrane region" description="Helical" evidence="12">
    <location>
        <begin position="118"/>
        <end position="136"/>
    </location>
</feature>
<keyword evidence="7 12" id="KW-0375">Hydrogen ion transport</keyword>
<sequence length="241" mass="26868">MEHESPLYTLKIAGHDLIFNLSSMLMITVAAVIVFIIAVLCTRNLSVRPHGKQNFIEWVFDFTRGIINSNMAWNKGGRFHFLAVTLLLFIFVANMLGLPFAIVSGHTLWWKSPTADPTVTLTLSTLMVLLTHFYGIKMRGSGNYFKSFAQPVWFMVPFKIIEEFSSTLTLGLRLYGNIFAGEVLLGLLAGLLTTFGALGAIGGFIPLVIWQGFSIFVGSIQAYIFVMLSMVYMSHKVSDDH</sequence>
<organism evidence="14 15">
    <name type="scientific">Macrococcus epidermidis</name>
    <dbReference type="NCBI Taxonomy" id="1902580"/>
    <lineage>
        <taxon>Bacteria</taxon>
        <taxon>Bacillati</taxon>
        <taxon>Bacillota</taxon>
        <taxon>Bacilli</taxon>
        <taxon>Bacillales</taxon>
        <taxon>Staphylococcaceae</taxon>
        <taxon>Macrococcus</taxon>
    </lineage>
</organism>
<comment type="function">
    <text evidence="12 13">Key component of the proton channel; it plays a direct role in the translocation of protons across the membrane.</text>
</comment>
<keyword evidence="15" id="KW-1185">Reference proteome</keyword>